<dbReference type="GO" id="GO:0005576">
    <property type="term" value="C:extracellular region"/>
    <property type="evidence" value="ECO:0007669"/>
    <property type="project" value="InterPro"/>
</dbReference>
<gene>
    <name evidence="4" type="ORF">XFLAVUS301_25060</name>
</gene>
<dbReference type="CDD" id="cd06543">
    <property type="entry name" value="GH18_PF-ChiA-like"/>
    <property type="match status" value="1"/>
</dbReference>
<protein>
    <recommendedName>
        <fullName evidence="6">Chitinase</fullName>
    </recommendedName>
</protein>
<feature type="domain" description="Fibronectin type-III" evidence="2">
    <location>
        <begin position="371"/>
        <end position="457"/>
    </location>
</feature>
<dbReference type="SUPFAM" id="SSF51055">
    <property type="entry name" value="Carbohydrate binding domain"/>
    <property type="match status" value="1"/>
</dbReference>
<feature type="domain" description="GH18" evidence="3">
    <location>
        <begin position="464"/>
        <end position="756"/>
    </location>
</feature>
<proteinExistence type="predicted"/>
<dbReference type="PANTHER" id="PTHR42976">
    <property type="entry name" value="BIFUNCTIONAL CHITINASE/LYSOZYME-RELATED"/>
    <property type="match status" value="1"/>
</dbReference>
<evidence type="ECO:0000313" key="4">
    <source>
        <dbReference type="EMBL" id="GLI22832.1"/>
    </source>
</evidence>
<accession>A0A9W6FLY6</accession>
<dbReference type="InterPro" id="IPR003610">
    <property type="entry name" value="CBM5/12"/>
</dbReference>
<name>A0A9W6FLY6_XANFL</name>
<dbReference type="SUPFAM" id="SSF51445">
    <property type="entry name" value="(Trans)glycosidases"/>
    <property type="match status" value="1"/>
</dbReference>
<dbReference type="Proteomes" id="UP001144397">
    <property type="component" value="Unassembled WGS sequence"/>
</dbReference>
<dbReference type="PANTHER" id="PTHR42976:SF1">
    <property type="entry name" value="GH18 DOMAIN-CONTAINING PROTEIN-RELATED"/>
    <property type="match status" value="1"/>
</dbReference>
<dbReference type="CDD" id="cd00063">
    <property type="entry name" value="FN3"/>
    <property type="match status" value="1"/>
</dbReference>
<dbReference type="AlphaFoldDB" id="A0A9W6FLY6"/>
<organism evidence="4 5">
    <name type="scientific">Xanthobacter flavus</name>
    <dbReference type="NCBI Taxonomy" id="281"/>
    <lineage>
        <taxon>Bacteria</taxon>
        <taxon>Pseudomonadati</taxon>
        <taxon>Pseudomonadota</taxon>
        <taxon>Alphaproteobacteria</taxon>
        <taxon>Hyphomicrobiales</taxon>
        <taxon>Xanthobacteraceae</taxon>
        <taxon>Xanthobacter</taxon>
    </lineage>
</organism>
<dbReference type="Gene3D" id="2.10.10.20">
    <property type="entry name" value="Carbohydrate-binding module superfamily 5/12"/>
    <property type="match status" value="1"/>
</dbReference>
<evidence type="ECO:0000259" key="2">
    <source>
        <dbReference type="PROSITE" id="PS50853"/>
    </source>
</evidence>
<dbReference type="Gene3D" id="3.20.20.80">
    <property type="entry name" value="Glycosidases"/>
    <property type="match status" value="1"/>
</dbReference>
<comment type="caution">
    <text evidence="4">The sequence shown here is derived from an EMBL/GenBank/DDBJ whole genome shotgun (WGS) entry which is preliminary data.</text>
</comment>
<dbReference type="EMBL" id="BSDO01000003">
    <property type="protein sequence ID" value="GLI22832.1"/>
    <property type="molecule type" value="Genomic_DNA"/>
</dbReference>
<reference evidence="4" key="1">
    <citation type="submission" date="2022-12" db="EMBL/GenBank/DDBJ databases">
        <title>Reference genome sequencing for broad-spectrum identification of bacterial and archaeal isolates by mass spectrometry.</title>
        <authorList>
            <person name="Sekiguchi Y."/>
            <person name="Tourlousse D.M."/>
        </authorList>
    </citation>
    <scope>NUCLEOTIDE SEQUENCE</scope>
    <source>
        <strain evidence="4">301</strain>
    </source>
</reference>
<evidence type="ECO:0000313" key="5">
    <source>
        <dbReference type="Proteomes" id="UP001144397"/>
    </source>
</evidence>
<dbReference type="GO" id="GO:0005975">
    <property type="term" value="P:carbohydrate metabolic process"/>
    <property type="evidence" value="ECO:0007669"/>
    <property type="project" value="InterPro"/>
</dbReference>
<dbReference type="SMART" id="SM00495">
    <property type="entry name" value="ChtBD3"/>
    <property type="match status" value="1"/>
</dbReference>
<evidence type="ECO:0008006" key="6">
    <source>
        <dbReference type="Google" id="ProtNLM"/>
    </source>
</evidence>
<dbReference type="InterPro" id="IPR036573">
    <property type="entry name" value="CBM_sf_5/12"/>
</dbReference>
<dbReference type="GO" id="GO:0030246">
    <property type="term" value="F:carbohydrate binding"/>
    <property type="evidence" value="ECO:0007669"/>
    <property type="project" value="InterPro"/>
</dbReference>
<dbReference type="InterPro" id="IPR003961">
    <property type="entry name" value="FN3_dom"/>
</dbReference>
<dbReference type="InterPro" id="IPR017853">
    <property type="entry name" value="GH"/>
</dbReference>
<dbReference type="InterPro" id="IPR052750">
    <property type="entry name" value="GH18_Chitinase"/>
</dbReference>
<dbReference type="Pfam" id="PF02839">
    <property type="entry name" value="CBM_5_12"/>
    <property type="match status" value="1"/>
</dbReference>
<dbReference type="SUPFAM" id="SSF49265">
    <property type="entry name" value="Fibronectin type III"/>
    <property type="match status" value="1"/>
</dbReference>
<dbReference type="InterPro" id="IPR036116">
    <property type="entry name" value="FN3_sf"/>
</dbReference>
<evidence type="ECO:0000256" key="1">
    <source>
        <dbReference type="ARBA" id="ARBA00022801"/>
    </source>
</evidence>
<dbReference type="CDD" id="cd12215">
    <property type="entry name" value="ChiC_BD"/>
    <property type="match status" value="1"/>
</dbReference>
<dbReference type="Gene3D" id="2.60.40.10">
    <property type="entry name" value="Immunoglobulins"/>
    <property type="match status" value="1"/>
</dbReference>
<dbReference type="Pfam" id="PF00041">
    <property type="entry name" value="fn3"/>
    <property type="match status" value="1"/>
</dbReference>
<sequence>MEGCMATVAINWSWGAHDTIDFDPATDTLDFGWIGADSFTITEVNGSVVIDLPGNNHSYTLKGVSLSDLSLANVTGHDASMFAGWSDALAASHAITGGVNDIIAVAHSTDTVLAFDPKHDTLDFTGLAADDIGIAEANGSVVIFLPKSQQTYILEGVSLQDLSIDNIKGADGALLAEWAATLKAADATGSVAASAAEPAAATDGTTFSVGWQWNSQQVISFDPSHDKLDFGWLQPQDFSLVEVNGSLVIVLAANQQTVTLQGVTLADLTPDDIIGKTSFLTDAWTEAIAEAKGETTGGGTTETPPPVIEAPDWSADAVYTAGDQVTVGHVVYEAKWWTLGSNPQDDHGPAGSGHVWTRVGYSDLTPVAPETPQDVHAATTTETSVTLTWDAAEVFGVGTVSEYAIYQDGELIGTTDQRSFKVAGLDADTTHTFSIVAVDEAGASHPSSAISVTTDPVGTDAADHQVFSPYVDLSVVASAADLMQDVSAAGVHAVTLAFVVGTGPNELGWAGLASGDALADGTSVASVVKDLQAKGVDVTISFGGGHGGEPALDFTDAKALTAAYQSVIDTYGVKSIDFDVEGDALTNDAANALRNEALVALEKANPDLSISFTLPVYPTGLTQDDIKLLEAAHAAGVEIDTVNIMVMNFGEAHDSGDMGQDAIDAAEATIAQLHALGIDAKVGITPMVGINDVQSEVFTLQDAQQLVDFADGNDHIASLAMWSLGRDHGDAAGHMTHDNSGVVQHDWDFAKIFATV</sequence>
<dbReference type="PROSITE" id="PS50853">
    <property type="entry name" value="FN3"/>
    <property type="match status" value="1"/>
</dbReference>
<dbReference type="SMART" id="SM00060">
    <property type="entry name" value="FN3"/>
    <property type="match status" value="1"/>
</dbReference>
<dbReference type="InterPro" id="IPR013783">
    <property type="entry name" value="Ig-like_fold"/>
</dbReference>
<dbReference type="InterPro" id="IPR001223">
    <property type="entry name" value="Glyco_hydro18_cat"/>
</dbReference>
<keyword evidence="1" id="KW-0378">Hydrolase</keyword>
<evidence type="ECO:0000259" key="3">
    <source>
        <dbReference type="PROSITE" id="PS51910"/>
    </source>
</evidence>
<dbReference type="PROSITE" id="PS51910">
    <property type="entry name" value="GH18_2"/>
    <property type="match status" value="1"/>
</dbReference>
<dbReference type="GO" id="GO:0004553">
    <property type="term" value="F:hydrolase activity, hydrolyzing O-glycosyl compounds"/>
    <property type="evidence" value="ECO:0007669"/>
    <property type="project" value="InterPro"/>
</dbReference>